<dbReference type="EMBL" id="REGW02000016">
    <property type="protein sequence ID" value="KAE8284853.1"/>
    <property type="molecule type" value="Genomic_DNA"/>
</dbReference>
<evidence type="ECO:0000256" key="5">
    <source>
        <dbReference type="ARBA" id="ARBA00022525"/>
    </source>
</evidence>
<comment type="catalytic activity">
    <reaction evidence="26">
        <text>13-(9Z-octadecenoyloxy)-octadecanoate + H2O = 13-hydroxy-octadecanoate + (9Z)-octadecenoate + H(+)</text>
        <dbReference type="Rhea" id="RHEA:52064"/>
        <dbReference type="ChEBI" id="CHEBI:15377"/>
        <dbReference type="ChEBI" id="CHEBI:15378"/>
        <dbReference type="ChEBI" id="CHEBI:30823"/>
        <dbReference type="ChEBI" id="CHEBI:136303"/>
        <dbReference type="ChEBI" id="CHEBI:136304"/>
    </reaction>
    <physiologicalReaction direction="left-to-right" evidence="26">
        <dbReference type="Rhea" id="RHEA:52065"/>
    </physiologicalReaction>
</comment>
<dbReference type="InterPro" id="IPR029058">
    <property type="entry name" value="AB_hydrolase_fold"/>
</dbReference>
<evidence type="ECO:0000313" key="40">
    <source>
        <dbReference type="EMBL" id="KAE8284853.1"/>
    </source>
</evidence>
<comment type="catalytic activity">
    <reaction evidence="27">
        <text>13-(9Z-hexadecenoyloxy)-octadecanoate + H2O = 13-hydroxy-octadecanoate + (9Z)-hexadecenoate + H(+)</text>
        <dbReference type="Rhea" id="RHEA:52076"/>
        <dbReference type="ChEBI" id="CHEBI:15377"/>
        <dbReference type="ChEBI" id="CHEBI:15378"/>
        <dbReference type="ChEBI" id="CHEBI:32372"/>
        <dbReference type="ChEBI" id="CHEBI:136304"/>
        <dbReference type="ChEBI" id="CHEBI:136315"/>
    </reaction>
    <physiologicalReaction direction="left-to-right" evidence="27">
        <dbReference type="Rhea" id="RHEA:52077"/>
    </physiologicalReaction>
</comment>
<comment type="catalytic activity">
    <reaction evidence="13">
        <text>a butanoate ester + H2O = an aliphatic alcohol + butanoate + H(+)</text>
        <dbReference type="Rhea" id="RHEA:47348"/>
        <dbReference type="ChEBI" id="CHEBI:2571"/>
        <dbReference type="ChEBI" id="CHEBI:15377"/>
        <dbReference type="ChEBI" id="CHEBI:15378"/>
        <dbReference type="ChEBI" id="CHEBI:17968"/>
        <dbReference type="ChEBI" id="CHEBI:50477"/>
    </reaction>
    <physiologicalReaction direction="left-to-right" evidence="13">
        <dbReference type="Rhea" id="RHEA:47349"/>
    </physiologicalReaction>
</comment>
<dbReference type="EC" id="3.1.1.6" evidence="33"/>
<evidence type="ECO:0000256" key="8">
    <source>
        <dbReference type="ARBA" id="ARBA00022963"/>
    </source>
</evidence>
<comment type="catalytic activity">
    <reaction evidence="24">
        <text>9-octadecanoyloxy-octadecanoate + H2O = 9-hydroxy-octadecanoate + octadecanoate + H(+)</text>
        <dbReference type="Rhea" id="RHEA:52096"/>
        <dbReference type="ChEBI" id="CHEBI:15377"/>
        <dbReference type="ChEBI" id="CHEBI:15378"/>
        <dbReference type="ChEBI" id="CHEBI:25629"/>
        <dbReference type="ChEBI" id="CHEBI:136286"/>
        <dbReference type="ChEBI" id="CHEBI:136373"/>
    </reaction>
    <physiologicalReaction direction="left-to-right" evidence="24">
        <dbReference type="Rhea" id="RHEA:52097"/>
    </physiologicalReaction>
</comment>
<comment type="catalytic activity">
    <reaction evidence="23">
        <text>9-(9Z-octadecenoyloxy)-octadecanoate + H2O = 9-hydroxy-octadecanoate + (9Z)-octadecenoate + H(+)</text>
        <dbReference type="Rhea" id="RHEA:52048"/>
        <dbReference type="ChEBI" id="CHEBI:15377"/>
        <dbReference type="ChEBI" id="CHEBI:15378"/>
        <dbReference type="ChEBI" id="CHEBI:30823"/>
        <dbReference type="ChEBI" id="CHEBI:136282"/>
        <dbReference type="ChEBI" id="CHEBI:136286"/>
    </reaction>
    <physiologicalReaction direction="left-to-right" evidence="23">
        <dbReference type="Rhea" id="RHEA:52049"/>
    </physiologicalReaction>
</comment>
<organism evidence="40 41">
    <name type="scientific">Larimichthys crocea</name>
    <name type="common">Large yellow croaker</name>
    <name type="synonym">Pseudosciaena crocea</name>
    <dbReference type="NCBI Taxonomy" id="215358"/>
    <lineage>
        <taxon>Eukaryota</taxon>
        <taxon>Metazoa</taxon>
        <taxon>Chordata</taxon>
        <taxon>Craniata</taxon>
        <taxon>Vertebrata</taxon>
        <taxon>Euteleostomi</taxon>
        <taxon>Actinopterygii</taxon>
        <taxon>Neopterygii</taxon>
        <taxon>Teleostei</taxon>
        <taxon>Neoteleostei</taxon>
        <taxon>Acanthomorphata</taxon>
        <taxon>Eupercaria</taxon>
        <taxon>Sciaenidae</taxon>
        <taxon>Larimichthys</taxon>
    </lineage>
</organism>
<evidence type="ECO:0000256" key="12">
    <source>
        <dbReference type="ARBA" id="ARBA00023369"/>
    </source>
</evidence>
<evidence type="ECO:0000256" key="34">
    <source>
        <dbReference type="ARBA" id="ARBA00070864"/>
    </source>
</evidence>
<evidence type="ECO:0000256" key="35">
    <source>
        <dbReference type="ARBA" id="ARBA00075760"/>
    </source>
</evidence>
<comment type="catalytic activity">
    <reaction evidence="20">
        <text>1,2,3-tri-(9Z-octadecenoyl)-glycerol + H2O = di-(9Z)-octadecenoylglycerol + (9Z)-octadecenoate + H(+)</text>
        <dbReference type="Rhea" id="RHEA:38575"/>
        <dbReference type="ChEBI" id="CHEBI:15377"/>
        <dbReference type="ChEBI" id="CHEBI:15378"/>
        <dbReference type="ChEBI" id="CHEBI:30823"/>
        <dbReference type="ChEBI" id="CHEBI:53753"/>
        <dbReference type="ChEBI" id="CHEBI:75945"/>
    </reaction>
    <physiologicalReaction direction="left-to-right" evidence="20">
        <dbReference type="Rhea" id="RHEA:38576"/>
    </physiologicalReaction>
</comment>
<evidence type="ECO:0000256" key="30">
    <source>
        <dbReference type="ARBA" id="ARBA00052473"/>
    </source>
</evidence>
<comment type="catalytic activity">
    <reaction evidence="17">
        <text>13-octadecanoyloxy-octadecanoate + H2O = 13-hydroxy-octadecanoate + octadecanoate + H(+)</text>
        <dbReference type="Rhea" id="RHEA:52084"/>
        <dbReference type="ChEBI" id="CHEBI:15377"/>
        <dbReference type="ChEBI" id="CHEBI:15378"/>
        <dbReference type="ChEBI" id="CHEBI:25629"/>
        <dbReference type="ChEBI" id="CHEBI:136304"/>
        <dbReference type="ChEBI" id="CHEBI:136335"/>
    </reaction>
    <physiologicalReaction direction="left-to-right" evidence="17">
        <dbReference type="Rhea" id="RHEA:52085"/>
    </physiologicalReaction>
</comment>
<evidence type="ECO:0000256" key="10">
    <source>
        <dbReference type="ARBA" id="ARBA00023157"/>
    </source>
</evidence>
<comment type="catalytic activity">
    <reaction evidence="30">
        <text>5-(9Z-hexadecenoyloxy)-octadecanoate + H2O = 5-hydroxy-octadecanoate + (9Z)-hexadecenoate + H(+)</text>
        <dbReference type="Rhea" id="RHEA:52092"/>
        <dbReference type="ChEBI" id="CHEBI:15377"/>
        <dbReference type="ChEBI" id="CHEBI:15378"/>
        <dbReference type="ChEBI" id="CHEBI:32372"/>
        <dbReference type="ChEBI" id="CHEBI:136369"/>
        <dbReference type="ChEBI" id="CHEBI:136370"/>
    </reaction>
    <physiologicalReaction direction="left-to-right" evidence="30">
        <dbReference type="Rhea" id="RHEA:52093"/>
    </physiologicalReaction>
</comment>
<evidence type="ECO:0000256" key="20">
    <source>
        <dbReference type="ARBA" id="ARBA00048386"/>
    </source>
</evidence>
<evidence type="ECO:0000256" key="1">
    <source>
        <dbReference type="ARBA" id="ARBA00000923"/>
    </source>
</evidence>
<evidence type="ECO:0000256" key="25">
    <source>
        <dbReference type="ARBA" id="ARBA00049290"/>
    </source>
</evidence>
<comment type="similarity">
    <text evidence="3">Belongs to the type-B carboxylesterase/lipase family.</text>
</comment>
<keyword evidence="9" id="KW-0443">Lipid metabolism</keyword>
<evidence type="ECO:0000256" key="15">
    <source>
        <dbReference type="ARBA" id="ARBA00042120"/>
    </source>
</evidence>
<evidence type="ECO:0000256" key="37">
    <source>
        <dbReference type="ARBA" id="ARBA00080674"/>
    </source>
</evidence>
<protein>
    <recommendedName>
        <fullName evidence="34">Bile salt-activated lipase</fullName>
        <ecNumber evidence="14">3.1.1.13</ecNumber>
        <ecNumber evidence="33">3.1.1.6</ecNumber>
    </recommendedName>
    <alternativeName>
        <fullName evidence="36">Bile salt-stimulated lipase</fullName>
    </alternativeName>
    <alternativeName>
        <fullName evidence="37">Carboxyl ester lipase</fullName>
    </alternativeName>
    <alternativeName>
        <fullName evidence="35">Cholesterol esterase</fullName>
    </alternativeName>
    <alternativeName>
        <fullName evidence="38">Pancreatic lysophospholipase</fullName>
    </alternativeName>
    <alternativeName>
        <fullName evidence="15">Sterol esterase</fullName>
    </alternativeName>
</protein>
<dbReference type="FunFam" id="3.40.50.1820:FF:000100">
    <property type="entry name" value="Carboxylic ester hydrolase"/>
    <property type="match status" value="2"/>
</dbReference>
<dbReference type="GO" id="GO:0004806">
    <property type="term" value="F:triacylglycerol lipase activity"/>
    <property type="evidence" value="ECO:0007669"/>
    <property type="project" value="UniProtKB-EC"/>
</dbReference>
<dbReference type="EC" id="3.1.1.13" evidence="14"/>
<dbReference type="Proteomes" id="UP000424527">
    <property type="component" value="Unassembled WGS sequence"/>
</dbReference>
<evidence type="ECO:0000256" key="9">
    <source>
        <dbReference type="ARBA" id="ARBA00023098"/>
    </source>
</evidence>
<comment type="catalytic activity">
    <reaction evidence="31">
        <text>a sterol ester + H2O = a sterol + a fatty acid + H(+)</text>
        <dbReference type="Rhea" id="RHEA:10100"/>
        <dbReference type="ChEBI" id="CHEBI:15377"/>
        <dbReference type="ChEBI" id="CHEBI:15378"/>
        <dbReference type="ChEBI" id="CHEBI:15889"/>
        <dbReference type="ChEBI" id="CHEBI:28868"/>
        <dbReference type="ChEBI" id="CHEBI:35915"/>
        <dbReference type="EC" id="3.1.1.13"/>
    </reaction>
    <physiologicalReaction direction="left-to-right" evidence="31">
        <dbReference type="Rhea" id="RHEA:10101"/>
    </physiologicalReaction>
</comment>
<comment type="catalytic activity">
    <reaction evidence="18">
        <text>cholesteryl (9Z-octadecenoate) + H2O = cholesterol + (9Z)-octadecenoate + H(+)</text>
        <dbReference type="Rhea" id="RHEA:33875"/>
        <dbReference type="ChEBI" id="CHEBI:15377"/>
        <dbReference type="ChEBI" id="CHEBI:15378"/>
        <dbReference type="ChEBI" id="CHEBI:16113"/>
        <dbReference type="ChEBI" id="CHEBI:30823"/>
        <dbReference type="ChEBI" id="CHEBI:46898"/>
    </reaction>
    <physiologicalReaction direction="left-to-right" evidence="18">
        <dbReference type="Rhea" id="RHEA:33876"/>
    </physiologicalReaction>
</comment>
<comment type="caution">
    <text evidence="40">The sequence shown here is derived from an EMBL/GenBank/DDBJ whole genome shotgun (WGS) entry which is preliminary data.</text>
</comment>
<comment type="catalytic activity">
    <reaction evidence="1">
        <text>9-(9Z-hexadecenoyloxy)-octadecanoate + H2O = (9Z)-hexadecenoate + 9-hydroxy-octadecanoate + H(+)</text>
        <dbReference type="Rhea" id="RHEA:52068"/>
        <dbReference type="ChEBI" id="CHEBI:15377"/>
        <dbReference type="ChEBI" id="CHEBI:15378"/>
        <dbReference type="ChEBI" id="CHEBI:32372"/>
        <dbReference type="ChEBI" id="CHEBI:136286"/>
        <dbReference type="ChEBI" id="CHEBI:136309"/>
    </reaction>
    <physiologicalReaction direction="left-to-right" evidence="1">
        <dbReference type="Rhea" id="RHEA:52069"/>
    </physiologicalReaction>
</comment>
<feature type="domain" description="Carboxylesterase type B" evidence="39">
    <location>
        <begin position="549"/>
        <end position="980"/>
    </location>
</feature>
<proteinExistence type="inferred from homology"/>
<evidence type="ECO:0000256" key="17">
    <source>
        <dbReference type="ARBA" id="ARBA00047427"/>
    </source>
</evidence>
<dbReference type="InterPro" id="IPR051093">
    <property type="entry name" value="Neuroligin/BSAL"/>
</dbReference>
<comment type="catalytic activity">
    <reaction evidence="12">
        <text>a triacylglycerol + H2O = a diacylglycerol + a fatty acid + H(+)</text>
        <dbReference type="Rhea" id="RHEA:12044"/>
        <dbReference type="ChEBI" id="CHEBI:15377"/>
        <dbReference type="ChEBI" id="CHEBI:15378"/>
        <dbReference type="ChEBI" id="CHEBI:17855"/>
        <dbReference type="ChEBI" id="CHEBI:18035"/>
        <dbReference type="ChEBI" id="CHEBI:28868"/>
        <dbReference type="EC" id="3.1.1.3"/>
    </reaction>
    <physiologicalReaction direction="left-to-right" evidence="12">
        <dbReference type="Rhea" id="RHEA:12045"/>
    </physiologicalReaction>
</comment>
<keyword evidence="41" id="KW-1185">Reference proteome</keyword>
<accession>A0A6G0I0L4</accession>
<evidence type="ECO:0000256" key="21">
    <source>
        <dbReference type="ARBA" id="ARBA00048680"/>
    </source>
</evidence>
<evidence type="ECO:0000256" key="4">
    <source>
        <dbReference type="ARBA" id="ARBA00022487"/>
    </source>
</evidence>
<comment type="catalytic activity">
    <reaction evidence="29">
        <text>an acetyl ester + H2O = an aliphatic alcohol + acetate + H(+)</text>
        <dbReference type="Rhea" id="RHEA:12957"/>
        <dbReference type="ChEBI" id="CHEBI:2571"/>
        <dbReference type="ChEBI" id="CHEBI:15377"/>
        <dbReference type="ChEBI" id="CHEBI:15378"/>
        <dbReference type="ChEBI" id="CHEBI:30089"/>
        <dbReference type="ChEBI" id="CHEBI:47622"/>
        <dbReference type="EC" id="3.1.1.6"/>
    </reaction>
    <physiologicalReaction direction="left-to-right" evidence="29">
        <dbReference type="Rhea" id="RHEA:12958"/>
    </physiologicalReaction>
</comment>
<comment type="catalytic activity">
    <reaction evidence="19">
        <text>9-hexadecanoyloxy-octadecanoate + H2O = 9-hydroxy-octadecanoate + hexadecanoate + H(+)</text>
        <dbReference type="Rhea" id="RHEA:52052"/>
        <dbReference type="ChEBI" id="CHEBI:7896"/>
        <dbReference type="ChEBI" id="CHEBI:15377"/>
        <dbReference type="ChEBI" id="CHEBI:15378"/>
        <dbReference type="ChEBI" id="CHEBI:83670"/>
        <dbReference type="ChEBI" id="CHEBI:136286"/>
    </reaction>
    <physiologicalReaction direction="left-to-right" evidence="19">
        <dbReference type="Rhea" id="RHEA:52053"/>
    </physiologicalReaction>
</comment>
<evidence type="ECO:0000256" key="14">
    <source>
        <dbReference type="ARBA" id="ARBA00039150"/>
    </source>
</evidence>
<evidence type="ECO:0000259" key="39">
    <source>
        <dbReference type="Pfam" id="PF00135"/>
    </source>
</evidence>
<dbReference type="InterPro" id="IPR019826">
    <property type="entry name" value="Carboxylesterase_B_AS"/>
</dbReference>
<dbReference type="GO" id="GO:0004771">
    <property type="term" value="F:sterol ester esterase activity"/>
    <property type="evidence" value="ECO:0007669"/>
    <property type="project" value="UniProtKB-EC"/>
</dbReference>
<keyword evidence="10" id="KW-1015">Disulfide bond</keyword>
<keyword evidence="8" id="KW-0442">Lipid degradation</keyword>
<comment type="catalytic activity">
    <reaction evidence="21">
        <text>12-octadecanoyloxy-octadecanoate + H2O = 12-hydroxyoctadecanoate + octadecanoate + H(+)</text>
        <dbReference type="Rhea" id="RHEA:52080"/>
        <dbReference type="ChEBI" id="CHEBI:15377"/>
        <dbReference type="ChEBI" id="CHEBI:15378"/>
        <dbReference type="ChEBI" id="CHEBI:25629"/>
        <dbReference type="ChEBI" id="CHEBI:84201"/>
        <dbReference type="ChEBI" id="CHEBI:136330"/>
    </reaction>
    <physiologicalReaction direction="left-to-right" evidence="21">
        <dbReference type="Rhea" id="RHEA:52081"/>
    </physiologicalReaction>
</comment>
<evidence type="ECO:0000256" key="29">
    <source>
        <dbReference type="ARBA" id="ARBA00051791"/>
    </source>
</evidence>
<evidence type="ECO:0000313" key="41">
    <source>
        <dbReference type="Proteomes" id="UP000424527"/>
    </source>
</evidence>
<evidence type="ECO:0000256" key="32">
    <source>
        <dbReference type="ARBA" id="ARBA00064516"/>
    </source>
</evidence>
<comment type="subcellular location">
    <subcellularLocation>
        <location evidence="2">Secreted</location>
    </subcellularLocation>
</comment>
<dbReference type="Gene3D" id="3.40.50.1820">
    <property type="entry name" value="alpha/beta hydrolase"/>
    <property type="match status" value="2"/>
</dbReference>
<dbReference type="PANTHER" id="PTHR43903">
    <property type="entry name" value="NEUROLIGIN"/>
    <property type="match status" value="1"/>
</dbReference>
<gene>
    <name evidence="40" type="ORF">D5F01_LYC16296</name>
</gene>
<dbReference type="InterPro" id="IPR002018">
    <property type="entry name" value="CarbesteraseB"/>
</dbReference>
<dbReference type="AlphaFoldDB" id="A0A6G0I0L4"/>
<name>A0A6G0I0L4_LARCR</name>
<dbReference type="InterPro" id="IPR019819">
    <property type="entry name" value="Carboxylesterase_B_CS"/>
</dbReference>
<dbReference type="GO" id="GO:0008126">
    <property type="term" value="F:acetylesterase activity"/>
    <property type="evidence" value="ECO:0007669"/>
    <property type="project" value="UniProtKB-EC"/>
</dbReference>
<evidence type="ECO:0000256" key="13">
    <source>
        <dbReference type="ARBA" id="ARBA00033629"/>
    </source>
</evidence>
<evidence type="ECO:0000256" key="11">
    <source>
        <dbReference type="ARBA" id="ARBA00023180"/>
    </source>
</evidence>
<keyword evidence="7" id="KW-0378">Hydrolase</keyword>
<evidence type="ECO:0000256" key="27">
    <source>
        <dbReference type="ARBA" id="ARBA00049322"/>
    </source>
</evidence>
<sequence length="993" mass="109173">MVEGENIRLGFRRHMDIFRGIPFADIPGRFEKPKRHPGWDGVLKATEYRKRCLQVNLIMTDTRGSEDCLYLNIWVPHGRSVSTGLPVMVWIYGGGFLAGGSMGANFLDNYLYSGQEIADRGNVIIVTLGYRVGTLGFLSTGDSSLPGNYGLWDQHAAIAWVNRNIRSFGGDPDNITVFGESAGGDSHTPNKGLFKRAISQSGVALCPWAVNKNPRKFAEEIALKVNCPTDDTMAACLKMTDPALLTLAGSLSLSSSPDHPLVGNLALSPVIDGDFLPDEPYNLFHNAADIDYIAGVNDMDGHLFTGLDVPSINSPLIDTSVEDVKRLLASYTKEKGKAGLDNAYSTYTSTWGSNPSRETIKKTVVEIGTDYIFLVPTQAALHLHAANATTGRTYSYLFSQPNRMGGIGRPYPSWMGADHADDLQYVFGKPFTTPLAYWPRHRDVSGYMIAYWTNFAKTGDPNKGDLSVPATWPQFTSTGQQFLEINSKMDKSYVHQKMRLGVVYTEGGMVEGENIRLGFRRHMDIFRGIPFADIPGRFEKPKRHPGWDVSTGLPVMVWLYGGGFLAGGSMGANFLDNYLYSGQEIADRGNVIIVTLGYRVGTLGFLSTGDSSLPGNYGLWDQHAAIAWVNRNIRSFGGDPDNITIFGESAGGASVSFQTLTPHNKGLFKRAISQSGVALCSWAVNENPRKFAEEIALKVNCPTDDTMAACFKMTDPALLTLAGSLSLSSSPDHPLVENVALSPVIDGDFLPDEPYNLFHNAADIDYIAGVNDMDGHVFTGLDVPSINAPLIDTSVEDMKRLLASYTMEKGKAGLDNAYSTYTSTWGSNPSKETIKKTVVDIGTDYIFLVPSQAALYLHAANATTGRTYSYLFSQPNRMGGIGRPYPSWMGADHADDLQYVFGKPFTTPLGYWPRHRDLSGYMIAYWTNFAKTGDPNKGDLSVPATWPKFTSTGHQFLEINSKMDKSYVHQKMRMRYVHFWTSVLPNLPVIYTE</sequence>
<keyword evidence="11" id="KW-0325">Glycoprotein</keyword>
<evidence type="ECO:0000256" key="19">
    <source>
        <dbReference type="ARBA" id="ARBA00047863"/>
    </source>
</evidence>
<evidence type="ECO:0000256" key="3">
    <source>
        <dbReference type="ARBA" id="ARBA00005964"/>
    </source>
</evidence>
<comment type="catalytic activity">
    <reaction evidence="28">
        <text>12-(9Z-hexadecenoyloxy)-octadecanoate + H2O = 12-hydroxyoctadecanoate + (9Z)-hexadecenoate + H(+)</text>
        <dbReference type="Rhea" id="RHEA:52072"/>
        <dbReference type="ChEBI" id="CHEBI:15377"/>
        <dbReference type="ChEBI" id="CHEBI:15378"/>
        <dbReference type="ChEBI" id="CHEBI:32372"/>
        <dbReference type="ChEBI" id="CHEBI:84201"/>
        <dbReference type="ChEBI" id="CHEBI:136312"/>
    </reaction>
    <physiologicalReaction direction="left-to-right" evidence="28">
        <dbReference type="Rhea" id="RHEA:52073"/>
    </physiologicalReaction>
</comment>
<dbReference type="PROSITE" id="PS00941">
    <property type="entry name" value="CARBOXYLESTERASE_B_2"/>
    <property type="match status" value="1"/>
</dbReference>
<evidence type="ECO:0000256" key="22">
    <source>
        <dbReference type="ARBA" id="ARBA00048701"/>
    </source>
</evidence>
<evidence type="ECO:0000256" key="31">
    <source>
        <dbReference type="ARBA" id="ARBA00053019"/>
    </source>
</evidence>
<keyword evidence="6" id="KW-0732">Signal</keyword>
<evidence type="ECO:0000256" key="23">
    <source>
        <dbReference type="ARBA" id="ARBA00048800"/>
    </source>
</evidence>
<evidence type="ECO:0000256" key="24">
    <source>
        <dbReference type="ARBA" id="ARBA00049221"/>
    </source>
</evidence>
<dbReference type="Pfam" id="PF00135">
    <property type="entry name" value="COesterase"/>
    <property type="match status" value="2"/>
</dbReference>
<evidence type="ECO:0000256" key="2">
    <source>
        <dbReference type="ARBA" id="ARBA00004613"/>
    </source>
</evidence>
<reference evidence="40 41" key="1">
    <citation type="submission" date="2019-07" db="EMBL/GenBank/DDBJ databases">
        <title>Chromosome genome assembly for large yellow croaker.</title>
        <authorList>
            <person name="Xiao S."/>
        </authorList>
    </citation>
    <scope>NUCLEOTIDE SEQUENCE [LARGE SCALE GENOMIC DNA]</scope>
    <source>
        <strain evidence="40">JMULYC20181020</strain>
        <tissue evidence="40">Muscle</tissue>
    </source>
</reference>
<dbReference type="SUPFAM" id="SSF53474">
    <property type="entry name" value="alpha/beta-Hydrolases"/>
    <property type="match status" value="2"/>
</dbReference>
<dbReference type="GO" id="GO:0016042">
    <property type="term" value="P:lipid catabolic process"/>
    <property type="evidence" value="ECO:0007669"/>
    <property type="project" value="UniProtKB-KW"/>
</dbReference>
<evidence type="ECO:0000256" key="33">
    <source>
        <dbReference type="ARBA" id="ARBA00067090"/>
    </source>
</evidence>
<feature type="domain" description="Carboxylesterase type B" evidence="39">
    <location>
        <begin position="2"/>
        <end position="491"/>
    </location>
</feature>
<comment type="catalytic activity">
    <reaction evidence="25">
        <text>1,2,3-trioctanoylglycerol + H2O = dioctanoylglycerol + octanoate + H(+)</text>
        <dbReference type="Rhea" id="RHEA:47864"/>
        <dbReference type="ChEBI" id="CHEBI:15377"/>
        <dbReference type="ChEBI" id="CHEBI:15378"/>
        <dbReference type="ChEBI" id="CHEBI:25646"/>
        <dbReference type="ChEBI" id="CHEBI:76978"/>
        <dbReference type="ChEBI" id="CHEBI:88066"/>
    </reaction>
    <physiologicalReaction direction="left-to-right" evidence="25">
        <dbReference type="Rhea" id="RHEA:47865"/>
    </physiologicalReaction>
</comment>
<comment type="subunit">
    <text evidence="32">Interacts with CLC.</text>
</comment>
<comment type="catalytic activity">
    <reaction evidence="16">
        <text>12-hexadecanoyloxy-octadecanoate + H2O = 12-hydroxyoctadecanoate + hexadecanoate + H(+)</text>
        <dbReference type="Rhea" id="RHEA:52056"/>
        <dbReference type="ChEBI" id="CHEBI:7896"/>
        <dbReference type="ChEBI" id="CHEBI:15377"/>
        <dbReference type="ChEBI" id="CHEBI:15378"/>
        <dbReference type="ChEBI" id="CHEBI:83677"/>
        <dbReference type="ChEBI" id="CHEBI:84201"/>
    </reaction>
    <physiologicalReaction direction="left-to-right" evidence="16">
        <dbReference type="Rhea" id="RHEA:52057"/>
    </physiologicalReaction>
</comment>
<evidence type="ECO:0000256" key="28">
    <source>
        <dbReference type="ARBA" id="ARBA00049428"/>
    </source>
</evidence>
<evidence type="ECO:0000256" key="16">
    <source>
        <dbReference type="ARBA" id="ARBA00047368"/>
    </source>
</evidence>
<evidence type="ECO:0000256" key="26">
    <source>
        <dbReference type="ARBA" id="ARBA00049296"/>
    </source>
</evidence>
<evidence type="ECO:0000256" key="36">
    <source>
        <dbReference type="ARBA" id="ARBA00078987"/>
    </source>
</evidence>
<comment type="catalytic activity">
    <reaction evidence="22">
        <text>12-(9Z-octadecenoyloxy)-octadecanoate + H2O = 12-hydroxyoctadecanoate + (9Z)-octadecenoate + H(+)</text>
        <dbReference type="Rhea" id="RHEA:52060"/>
        <dbReference type="ChEBI" id="CHEBI:15377"/>
        <dbReference type="ChEBI" id="CHEBI:15378"/>
        <dbReference type="ChEBI" id="CHEBI:30823"/>
        <dbReference type="ChEBI" id="CHEBI:84201"/>
        <dbReference type="ChEBI" id="CHEBI:136302"/>
    </reaction>
    <physiologicalReaction direction="left-to-right" evidence="22">
        <dbReference type="Rhea" id="RHEA:52061"/>
    </physiologicalReaction>
</comment>
<keyword evidence="4" id="KW-0719">Serine esterase</keyword>
<evidence type="ECO:0000256" key="18">
    <source>
        <dbReference type="ARBA" id="ARBA00047653"/>
    </source>
</evidence>
<evidence type="ECO:0000256" key="7">
    <source>
        <dbReference type="ARBA" id="ARBA00022801"/>
    </source>
</evidence>
<dbReference type="GO" id="GO:0005576">
    <property type="term" value="C:extracellular region"/>
    <property type="evidence" value="ECO:0007669"/>
    <property type="project" value="UniProtKB-SubCell"/>
</dbReference>
<evidence type="ECO:0000256" key="38">
    <source>
        <dbReference type="ARBA" id="ARBA00082326"/>
    </source>
</evidence>
<dbReference type="PROSITE" id="PS00122">
    <property type="entry name" value="CARBOXYLESTERASE_B_1"/>
    <property type="match status" value="2"/>
</dbReference>
<evidence type="ECO:0000256" key="6">
    <source>
        <dbReference type="ARBA" id="ARBA00022729"/>
    </source>
</evidence>
<keyword evidence="5" id="KW-0964">Secreted</keyword>